<reference evidence="1" key="1">
    <citation type="submission" date="2015-08" db="EMBL/GenBank/DDBJ databases">
        <authorList>
            <person name="Babu N.S."/>
            <person name="Beckwith C.J."/>
            <person name="Beseler K.G."/>
            <person name="Brison A."/>
            <person name="Carone J.V."/>
            <person name="Caskin T.P."/>
            <person name="Diamond M."/>
            <person name="Durham M.E."/>
            <person name="Foxe J.M."/>
            <person name="Go M."/>
            <person name="Henderson B.A."/>
            <person name="Jones I.B."/>
            <person name="McGettigan J.A."/>
            <person name="Micheletti S.J."/>
            <person name="Nasrallah M.E."/>
            <person name="Ortiz D."/>
            <person name="Piller C.R."/>
            <person name="Privatt S.R."/>
            <person name="Schneider S.L."/>
            <person name="Sharp S."/>
            <person name="Smith T.C."/>
            <person name="Stanton J.D."/>
            <person name="Ullery H.E."/>
            <person name="Wilson R.J."/>
            <person name="Serrano M.G."/>
            <person name="Buck G."/>
            <person name="Lee V."/>
            <person name="Wang Y."/>
            <person name="Carvalho R."/>
            <person name="Voegtly L."/>
            <person name="Shi R."/>
            <person name="Duckworth R."/>
            <person name="Johnson A."/>
            <person name="Loviza R."/>
            <person name="Walstead R."/>
            <person name="Shah Z."/>
            <person name="Kiflezghi M."/>
            <person name="Wade K."/>
            <person name="Ball S.L."/>
            <person name="Bradley K.W."/>
            <person name="Asai D.J."/>
            <person name="Bowman C.A."/>
            <person name="Russell D.A."/>
            <person name="Pope W.H."/>
            <person name="Jacobs-Sera D."/>
            <person name="Hendrix R.W."/>
            <person name="Hatfull G.F."/>
        </authorList>
    </citation>
    <scope>NUCLEOTIDE SEQUENCE</scope>
</reference>
<protein>
    <submittedName>
        <fullName evidence="1">Uncharacterized protein</fullName>
    </submittedName>
</protein>
<dbReference type="AlphaFoldDB" id="A0A2P2CA76"/>
<sequence>MFRFCFRYRPLGHETTTAAQTRGAIVSRATFMVLGSPHEAAEVDSPLNYPQNYGGIHDPLIQDVAGCRNLGSRRSGTHRVRHDGHRW</sequence>
<accession>A0A2P2CA76</accession>
<dbReference type="EMBL" id="CZKB01000008">
    <property type="protein sequence ID" value="CUR58870.1"/>
    <property type="molecule type" value="Genomic_DNA"/>
</dbReference>
<proteinExistence type="predicted"/>
<gene>
    <name evidence="1" type="ORF">NOCA1160099</name>
</gene>
<name>A0A2P2CA76_9ZZZZ</name>
<evidence type="ECO:0000313" key="1">
    <source>
        <dbReference type="EMBL" id="CUR58870.1"/>
    </source>
</evidence>
<organism evidence="1">
    <name type="scientific">metagenome</name>
    <dbReference type="NCBI Taxonomy" id="256318"/>
    <lineage>
        <taxon>unclassified sequences</taxon>
        <taxon>metagenomes</taxon>
    </lineage>
</organism>